<accession>A0A0F9GI77</accession>
<organism evidence="1">
    <name type="scientific">marine sediment metagenome</name>
    <dbReference type="NCBI Taxonomy" id="412755"/>
    <lineage>
        <taxon>unclassified sequences</taxon>
        <taxon>metagenomes</taxon>
        <taxon>ecological metagenomes</taxon>
    </lineage>
</organism>
<gene>
    <name evidence="1" type="ORF">LCGC14_1823900</name>
</gene>
<protein>
    <submittedName>
        <fullName evidence="1">Uncharacterized protein</fullName>
    </submittedName>
</protein>
<comment type="caution">
    <text evidence="1">The sequence shown here is derived from an EMBL/GenBank/DDBJ whole genome shotgun (WGS) entry which is preliminary data.</text>
</comment>
<evidence type="ECO:0000313" key="1">
    <source>
        <dbReference type="EMBL" id="KKL98488.1"/>
    </source>
</evidence>
<sequence>MTVVSQVKTTGQLPGDSSTFTFSFSPMIIYDNDEIEVIHVIIATGVETLVTEGTGSSNYSISLTATDYPDTGSITYPADQGTGAVEEGLAFRNHVWPPRP</sequence>
<dbReference type="EMBL" id="LAZR01017909">
    <property type="protein sequence ID" value="KKL98488.1"/>
    <property type="molecule type" value="Genomic_DNA"/>
</dbReference>
<feature type="non-terminal residue" evidence="1">
    <location>
        <position position="100"/>
    </location>
</feature>
<proteinExistence type="predicted"/>
<name>A0A0F9GI77_9ZZZZ</name>
<reference evidence="1" key="1">
    <citation type="journal article" date="2015" name="Nature">
        <title>Complex archaea that bridge the gap between prokaryotes and eukaryotes.</title>
        <authorList>
            <person name="Spang A."/>
            <person name="Saw J.H."/>
            <person name="Jorgensen S.L."/>
            <person name="Zaremba-Niedzwiedzka K."/>
            <person name="Martijn J."/>
            <person name="Lind A.E."/>
            <person name="van Eijk R."/>
            <person name="Schleper C."/>
            <person name="Guy L."/>
            <person name="Ettema T.J."/>
        </authorList>
    </citation>
    <scope>NUCLEOTIDE SEQUENCE</scope>
</reference>
<dbReference type="AlphaFoldDB" id="A0A0F9GI77"/>